<evidence type="ECO:0000256" key="2">
    <source>
        <dbReference type="ARBA" id="ARBA00022737"/>
    </source>
</evidence>
<accession>A0AAJ1TJT2</accession>
<name>A0AAJ1TJT2_9BACL</name>
<dbReference type="PROSITE" id="PS00101">
    <property type="entry name" value="HEXAPEP_TRANSFERASES"/>
    <property type="match status" value="1"/>
</dbReference>
<keyword evidence="4" id="KW-1185">Reference proteome</keyword>
<dbReference type="PANTHER" id="PTHR43300">
    <property type="entry name" value="ACETYLTRANSFERASE"/>
    <property type="match status" value="1"/>
</dbReference>
<dbReference type="InterPro" id="IPR001451">
    <property type="entry name" value="Hexapep"/>
</dbReference>
<keyword evidence="1" id="KW-0808">Transferase</keyword>
<dbReference type="InterPro" id="IPR018357">
    <property type="entry name" value="Hexapep_transf_CS"/>
</dbReference>
<dbReference type="InterPro" id="IPR050179">
    <property type="entry name" value="Trans_hexapeptide_repeat"/>
</dbReference>
<evidence type="ECO:0000256" key="1">
    <source>
        <dbReference type="ARBA" id="ARBA00022679"/>
    </source>
</evidence>
<dbReference type="GO" id="GO:0016740">
    <property type="term" value="F:transferase activity"/>
    <property type="evidence" value="ECO:0007669"/>
    <property type="project" value="UniProtKB-KW"/>
</dbReference>
<dbReference type="Proteomes" id="UP001238450">
    <property type="component" value="Unassembled WGS sequence"/>
</dbReference>
<dbReference type="InterPro" id="IPR011004">
    <property type="entry name" value="Trimer_LpxA-like_sf"/>
</dbReference>
<dbReference type="AlphaFoldDB" id="A0AAJ1TJT2"/>
<dbReference type="Gene3D" id="2.160.10.10">
    <property type="entry name" value="Hexapeptide repeat proteins"/>
    <property type="match status" value="1"/>
</dbReference>
<dbReference type="EMBL" id="JAUSUV010000001">
    <property type="protein sequence ID" value="MDQ0416026.1"/>
    <property type="molecule type" value="Genomic_DNA"/>
</dbReference>
<evidence type="ECO:0000313" key="3">
    <source>
        <dbReference type="EMBL" id="MDQ0416026.1"/>
    </source>
</evidence>
<dbReference type="Pfam" id="PF00132">
    <property type="entry name" value="Hexapep"/>
    <property type="match status" value="1"/>
</dbReference>
<protein>
    <submittedName>
        <fullName evidence="3">Acetyltransferase-like isoleucine patch superfamily enzyme</fullName>
    </submittedName>
</protein>
<reference evidence="3 4" key="1">
    <citation type="submission" date="2023-07" db="EMBL/GenBank/DDBJ databases">
        <title>Genomic Encyclopedia of Type Strains, Phase IV (KMG-IV): sequencing the most valuable type-strain genomes for metagenomic binning, comparative biology and taxonomic classification.</title>
        <authorList>
            <person name="Goeker M."/>
        </authorList>
    </citation>
    <scope>NUCLEOTIDE SEQUENCE [LARGE SCALE GENOMIC DNA]</scope>
    <source>
        <strain evidence="3 4">DSM 46876</strain>
    </source>
</reference>
<organism evidence="3 4">
    <name type="scientific">Croceifilum oryzae</name>
    <dbReference type="NCBI Taxonomy" id="1553429"/>
    <lineage>
        <taxon>Bacteria</taxon>
        <taxon>Bacillati</taxon>
        <taxon>Bacillota</taxon>
        <taxon>Bacilli</taxon>
        <taxon>Bacillales</taxon>
        <taxon>Thermoactinomycetaceae</taxon>
        <taxon>Croceifilum</taxon>
    </lineage>
</organism>
<gene>
    <name evidence="3" type="ORF">J2Z48_000184</name>
</gene>
<dbReference type="CDD" id="cd03349">
    <property type="entry name" value="LbH_XAT"/>
    <property type="match status" value="1"/>
</dbReference>
<evidence type="ECO:0000313" key="4">
    <source>
        <dbReference type="Proteomes" id="UP001238450"/>
    </source>
</evidence>
<dbReference type="SUPFAM" id="SSF51161">
    <property type="entry name" value="Trimeric LpxA-like enzymes"/>
    <property type="match status" value="1"/>
</dbReference>
<comment type="caution">
    <text evidence="3">The sequence shown here is derived from an EMBL/GenBank/DDBJ whole genome shotgun (WGS) entry which is preliminary data.</text>
</comment>
<dbReference type="RefSeq" id="WP_307250094.1">
    <property type="nucleotide sequence ID" value="NZ_JAUSUV010000001.1"/>
</dbReference>
<keyword evidence="2" id="KW-0677">Repeat</keyword>
<sequence length="180" mass="19972">MFTNHNHAYSPYQIGDYTYGTPIIRSWGEPATLRIGKFCSIAEAVQIFLGGNHPIDFVSTYPFNVLFTEGHGFPGGPLTNGNVEIGNDVWIGHGATILSGIQVGSGAIIGTNSLVTRNVPPYAIVGGNPANIIRYRFSNEIIQQLLLIQWWDWPIEHIKAAFPLILSNNIEQFIQTYRKN</sequence>
<dbReference type="PANTHER" id="PTHR43300:SF11">
    <property type="entry name" value="ACETYLTRANSFERASE RV3034C-RELATED"/>
    <property type="match status" value="1"/>
</dbReference>
<proteinExistence type="predicted"/>